<protein>
    <recommendedName>
        <fullName evidence="2">BRCT domain-containing protein</fullName>
    </recommendedName>
</protein>
<dbReference type="AlphaFoldDB" id="A0A4U0Y448"/>
<accession>A0A4U0Y448</accession>
<evidence type="ECO:0000256" key="1">
    <source>
        <dbReference type="SAM" id="MobiDB-lite"/>
    </source>
</evidence>
<feature type="region of interest" description="Disordered" evidence="1">
    <location>
        <begin position="1116"/>
        <end position="1138"/>
    </location>
</feature>
<dbReference type="PROSITE" id="PS50172">
    <property type="entry name" value="BRCT"/>
    <property type="match status" value="1"/>
</dbReference>
<dbReference type="InterPro" id="IPR036420">
    <property type="entry name" value="BRCT_dom_sf"/>
</dbReference>
<feature type="compositionally biased region" description="Polar residues" evidence="1">
    <location>
        <begin position="313"/>
        <end position="326"/>
    </location>
</feature>
<feature type="compositionally biased region" description="Basic and acidic residues" evidence="1">
    <location>
        <begin position="264"/>
        <end position="274"/>
    </location>
</feature>
<reference evidence="3 4" key="1">
    <citation type="submission" date="2017-03" db="EMBL/GenBank/DDBJ databases">
        <title>Genomes of endolithic fungi from Antarctica.</title>
        <authorList>
            <person name="Coleine C."/>
            <person name="Masonjones S."/>
            <person name="Stajich J.E."/>
        </authorList>
    </citation>
    <scope>NUCLEOTIDE SEQUENCE [LARGE SCALE GENOMIC DNA]</scope>
    <source>
        <strain evidence="3 4">CCFEE 5184</strain>
    </source>
</reference>
<feature type="region of interest" description="Disordered" evidence="1">
    <location>
        <begin position="772"/>
        <end position="941"/>
    </location>
</feature>
<feature type="domain" description="BRCT" evidence="2">
    <location>
        <begin position="942"/>
        <end position="1044"/>
    </location>
</feature>
<dbReference type="SUPFAM" id="SSF52113">
    <property type="entry name" value="BRCT domain"/>
    <property type="match status" value="1"/>
</dbReference>
<evidence type="ECO:0000313" key="4">
    <source>
        <dbReference type="Proteomes" id="UP000309340"/>
    </source>
</evidence>
<feature type="compositionally biased region" description="Basic and acidic residues" evidence="1">
    <location>
        <begin position="143"/>
        <end position="153"/>
    </location>
</feature>
<dbReference type="OrthoDB" id="2384350at2759"/>
<dbReference type="CDD" id="cd17716">
    <property type="entry name" value="BRCT_microcephalin_rpt1"/>
    <property type="match status" value="1"/>
</dbReference>
<feature type="region of interest" description="Disordered" evidence="1">
    <location>
        <begin position="606"/>
        <end position="636"/>
    </location>
</feature>
<keyword evidence="4" id="KW-1185">Reference proteome</keyword>
<feature type="region of interest" description="Disordered" evidence="1">
    <location>
        <begin position="538"/>
        <end position="582"/>
    </location>
</feature>
<feature type="region of interest" description="Disordered" evidence="1">
    <location>
        <begin position="1"/>
        <end position="346"/>
    </location>
</feature>
<feature type="compositionally biased region" description="Polar residues" evidence="1">
    <location>
        <begin position="1"/>
        <end position="10"/>
    </location>
</feature>
<sequence>MAESDLSNTLWKKPVRRATAKKAETEAKPKTTRSKSAAPTTDDIAANTDERPLPALQAKPTRRGPGRPRKEAPESAAEETAEPPARATRCTKASTSKSKKVQVGADAEPNVSTTTQPKTTRRTRATATTAKPLSPKKITQVSKTRDTRDDAQKRTAAKGAMSKETVKCRAKTRKRTVSDENAEVPVFPSAEREESGNAVLPSAPAKTTSPQKTPAKMPPTASEASMSSRATTPSDSPAPPFDYTNDANEYYRSREDDVASVSDSVEKLADPNEHSEDELCGPKTPMKRTMSPGAEARYKTSVQKSIHRRTESPQRQTTIRPNQTTRRPLATPRTQLPYRKPAVPQSNSRAITLAHGGDRGLVFTQGSTHDAALEQTSPLPAVSVEASLLDFDGSERAETPDDSGEEPSEAEIIDGNLIDNDLYSSTVDAHSSPAHATHTQHDDPEETIVIHDREDEASTPFNAIPAESFDTDDTVLINHDHDEDFADMEADVEETQATICSPHSPTPETIIWDNIRQDITIPLHFDAHYAVPANPPPADFGAVIGPDDGAWSPMSDGGDDSGAEDKEQQDPTEAQPHSQNDATELVDGTINFNDFIDLGSLSEPTQSFEVPAQPARTVEQVADATSAAPIVPEDNAEPAEVDAVISEHIDKPTAEEGPVDEPEQAPQHHAIEDGESAPPHYALPTVSFDARRKSLPAITYHTPIKAGARPNTSDGASAPRFRLTTNWRASQSHHSDVAPHAAAMDLDDATIATPRAQLASSAVTPVATPKERYPRMTSRPHYEDHAKTAAPPSRFRTPVQQPARKPATTKKVTNDIVTPRASTLRPRAMPMSAASATPHPVTPQTPGLDATPSTATPLATPSERFPRIPPRANSAGHAKTVAAPRFQTPARTPAKHPSTVQKHGSLRKVAFKNSTPLASHTPIKTPLKPPAMTPSQAPMTPHPAAPLRGVVAMVEVYTLEGASASTPFIALLRRLGAKTTKVWGETVTHVIFKDGSPTTLQRVRLHNKEVEETGKGVRVHCVNSRWVSDCDAEGKRMDEDDEVYVVDVAEVPRAGKRRRKSMEPSTLVNLRGNIVRVRKSSLGRSSLGRSPLKFVDSPEEKKEEDEITTCVEVTPSVDLSDKENAEDAASSPATPAYLAAPEKLVQQTAPINRMRKLGGKTRDAAKLRRLTFFNGSA</sequence>
<evidence type="ECO:0000259" key="2">
    <source>
        <dbReference type="PROSITE" id="PS50172"/>
    </source>
</evidence>
<feature type="compositionally biased region" description="Polar residues" evidence="1">
    <location>
        <begin position="571"/>
        <end position="582"/>
    </location>
</feature>
<feature type="region of interest" description="Disordered" evidence="1">
    <location>
        <begin position="652"/>
        <end position="681"/>
    </location>
</feature>
<dbReference type="Proteomes" id="UP000309340">
    <property type="component" value="Unassembled WGS sequence"/>
</dbReference>
<dbReference type="EMBL" id="NAJQ01000020">
    <property type="protein sequence ID" value="TKA82963.1"/>
    <property type="molecule type" value="Genomic_DNA"/>
</dbReference>
<dbReference type="Gene3D" id="3.40.50.10190">
    <property type="entry name" value="BRCT domain"/>
    <property type="match status" value="1"/>
</dbReference>
<organism evidence="3 4">
    <name type="scientific">Friedmanniomyces simplex</name>
    <dbReference type="NCBI Taxonomy" id="329884"/>
    <lineage>
        <taxon>Eukaryota</taxon>
        <taxon>Fungi</taxon>
        <taxon>Dikarya</taxon>
        <taxon>Ascomycota</taxon>
        <taxon>Pezizomycotina</taxon>
        <taxon>Dothideomycetes</taxon>
        <taxon>Dothideomycetidae</taxon>
        <taxon>Mycosphaerellales</taxon>
        <taxon>Teratosphaeriaceae</taxon>
        <taxon>Friedmanniomyces</taxon>
    </lineage>
</organism>
<name>A0A4U0Y448_9PEZI</name>
<feature type="compositionally biased region" description="Basic and acidic residues" evidence="1">
    <location>
        <begin position="772"/>
        <end position="787"/>
    </location>
</feature>
<feature type="compositionally biased region" description="Polar residues" evidence="1">
    <location>
        <begin position="222"/>
        <end position="235"/>
    </location>
</feature>
<dbReference type="InterPro" id="IPR001357">
    <property type="entry name" value="BRCT_dom"/>
</dbReference>
<gene>
    <name evidence="3" type="ORF">B0A55_01542</name>
</gene>
<comment type="caution">
    <text evidence="3">The sequence shown here is derived from an EMBL/GenBank/DDBJ whole genome shotgun (WGS) entry which is preliminary data.</text>
</comment>
<dbReference type="STRING" id="329884.A0A4U0Y448"/>
<proteinExistence type="predicted"/>
<evidence type="ECO:0000313" key="3">
    <source>
        <dbReference type="EMBL" id="TKA82963.1"/>
    </source>
</evidence>
<feature type="compositionally biased region" description="Low complexity" evidence="1">
    <location>
        <begin position="850"/>
        <end position="862"/>
    </location>
</feature>